<dbReference type="Pfam" id="PF00149">
    <property type="entry name" value="Metallophos"/>
    <property type="match status" value="1"/>
</dbReference>
<dbReference type="EC" id="3.1.3.16" evidence="5"/>
<keyword evidence="3" id="KW-0464">Manganese</keyword>
<evidence type="ECO:0000259" key="7">
    <source>
        <dbReference type="PROSITE" id="PS00125"/>
    </source>
</evidence>
<dbReference type="GO" id="GO:0004722">
    <property type="term" value="F:protein serine/threonine phosphatase activity"/>
    <property type="evidence" value="ECO:0007669"/>
    <property type="project" value="UniProtKB-EC"/>
</dbReference>
<dbReference type="EMBL" id="KK365143">
    <property type="protein sequence ID" value="KCZ81421.1"/>
    <property type="molecule type" value="Genomic_DNA"/>
</dbReference>
<dbReference type="Gene3D" id="3.60.21.10">
    <property type="match status" value="1"/>
</dbReference>
<dbReference type="InterPro" id="IPR011990">
    <property type="entry name" value="TPR-like_helical_dom_sf"/>
</dbReference>
<feature type="coiled-coil region" evidence="6">
    <location>
        <begin position="26"/>
        <end position="55"/>
    </location>
</feature>
<name>A0A059F374_9MICR</name>
<dbReference type="VEuPathDB" id="MicrosporidiaDB:H312_01176"/>
<keyword evidence="2" id="KW-0479">Metal-binding</keyword>
<protein>
    <recommendedName>
        <fullName evidence="5">Serine/threonine-protein phosphatase</fullName>
        <ecNumber evidence="5">3.1.3.16</ecNumber>
    </recommendedName>
</protein>
<comment type="similarity">
    <text evidence="5">Belongs to the PPP phosphatase family.</text>
</comment>
<dbReference type="HOGENOM" id="CLU_004962_5_2_1"/>
<evidence type="ECO:0000256" key="6">
    <source>
        <dbReference type="SAM" id="Coils"/>
    </source>
</evidence>
<comment type="cofactor">
    <cofactor evidence="1">
        <name>Mn(2+)</name>
        <dbReference type="ChEBI" id="CHEBI:29035"/>
    </cofactor>
</comment>
<accession>A0A059F374</accession>
<evidence type="ECO:0000256" key="1">
    <source>
        <dbReference type="ARBA" id="ARBA00001936"/>
    </source>
</evidence>
<dbReference type="SMART" id="SM00156">
    <property type="entry name" value="PP2Ac"/>
    <property type="match status" value="1"/>
</dbReference>
<reference evidence="9" key="1">
    <citation type="submission" date="2013-02" db="EMBL/GenBank/DDBJ databases">
        <authorList>
            <consortium name="The Broad Institute Genome Sequencing Platform"/>
            <person name="Cuomo C."/>
            <person name="Becnel J."/>
            <person name="Sanscrainte N."/>
            <person name="Walker B."/>
            <person name="Young S.K."/>
            <person name="Zeng Q."/>
            <person name="Gargeya S."/>
            <person name="Fitzgerald M."/>
            <person name="Haas B."/>
            <person name="Abouelleil A."/>
            <person name="Alvarado L."/>
            <person name="Arachchi H.M."/>
            <person name="Berlin A.M."/>
            <person name="Chapman S.B."/>
            <person name="Dewar J."/>
            <person name="Goldberg J."/>
            <person name="Griggs A."/>
            <person name="Gujja S."/>
            <person name="Hansen M."/>
            <person name="Howarth C."/>
            <person name="Imamovic A."/>
            <person name="Larimer J."/>
            <person name="McCowan C."/>
            <person name="Murphy C."/>
            <person name="Neiman D."/>
            <person name="Pearson M."/>
            <person name="Priest M."/>
            <person name="Roberts A."/>
            <person name="Saif S."/>
            <person name="Shea T."/>
            <person name="Sisk P."/>
            <person name="Sykes S."/>
            <person name="Wortman J."/>
            <person name="Nusbaum C."/>
            <person name="Birren B."/>
        </authorList>
    </citation>
    <scope>NUCLEOTIDE SEQUENCE [LARGE SCALE GENOMIC DNA]</scope>
    <source>
        <strain evidence="9">PRA339</strain>
    </source>
</reference>
<evidence type="ECO:0000313" key="8">
    <source>
        <dbReference type="EMBL" id="KCZ81421.1"/>
    </source>
</evidence>
<evidence type="ECO:0000256" key="4">
    <source>
        <dbReference type="PIRSR" id="PIRSR033096-1"/>
    </source>
</evidence>
<dbReference type="PANTHER" id="PTHR45668">
    <property type="entry name" value="SERINE/THREONINE-PROTEIN PHOSPHATASE 5-RELATED"/>
    <property type="match status" value="1"/>
</dbReference>
<evidence type="ECO:0000256" key="2">
    <source>
        <dbReference type="ARBA" id="ARBA00022723"/>
    </source>
</evidence>
<dbReference type="InterPro" id="IPR006186">
    <property type="entry name" value="Ser/Thr-sp_prot-phosphatase"/>
</dbReference>
<feature type="domain" description="Serine/threonine specific protein phosphatases" evidence="7">
    <location>
        <begin position="274"/>
        <end position="279"/>
    </location>
</feature>
<dbReference type="Proteomes" id="UP000030655">
    <property type="component" value="Unassembled WGS sequence"/>
</dbReference>
<dbReference type="AlphaFoldDB" id="A0A059F374"/>
<dbReference type="PRINTS" id="PR00114">
    <property type="entry name" value="STPHPHTASE"/>
</dbReference>
<reference evidence="8 9" key="2">
    <citation type="submission" date="2014-03" db="EMBL/GenBank/DDBJ databases">
        <title>The Genome Sequence of Anncaliia algerae insect isolate PRA339.</title>
        <authorList>
            <consortium name="The Broad Institute Genome Sequencing Platform"/>
            <consortium name="The Broad Institute Genome Sequencing Center for Infectious Disease"/>
            <person name="Cuomo C."/>
            <person name="Becnel J."/>
            <person name="Sanscrainte N."/>
            <person name="Walker B."/>
            <person name="Young S.K."/>
            <person name="Zeng Q."/>
            <person name="Gargeya S."/>
            <person name="Fitzgerald M."/>
            <person name="Haas B."/>
            <person name="Abouelleil A."/>
            <person name="Alvarado L."/>
            <person name="Arachchi H.M."/>
            <person name="Berlin A.M."/>
            <person name="Chapman S.B."/>
            <person name="Dewar J."/>
            <person name="Goldberg J."/>
            <person name="Griggs A."/>
            <person name="Gujja S."/>
            <person name="Hansen M."/>
            <person name="Howarth C."/>
            <person name="Imamovic A."/>
            <person name="Larimer J."/>
            <person name="McCowan C."/>
            <person name="Murphy C."/>
            <person name="Neiman D."/>
            <person name="Pearson M."/>
            <person name="Priest M."/>
            <person name="Roberts A."/>
            <person name="Saif S."/>
            <person name="Shea T."/>
            <person name="Sisk P."/>
            <person name="Sykes S."/>
            <person name="Wortman J."/>
            <person name="Nusbaum C."/>
            <person name="Birren B."/>
        </authorList>
    </citation>
    <scope>NUCLEOTIDE SEQUENCE [LARGE SCALE GENOMIC DNA]</scope>
    <source>
        <strain evidence="8 9">PRA339</strain>
    </source>
</reference>
<comment type="catalytic activity">
    <reaction evidence="5">
        <text>O-phospho-L-threonyl-[protein] + H2O = L-threonyl-[protein] + phosphate</text>
        <dbReference type="Rhea" id="RHEA:47004"/>
        <dbReference type="Rhea" id="RHEA-COMP:11060"/>
        <dbReference type="Rhea" id="RHEA-COMP:11605"/>
        <dbReference type="ChEBI" id="CHEBI:15377"/>
        <dbReference type="ChEBI" id="CHEBI:30013"/>
        <dbReference type="ChEBI" id="CHEBI:43474"/>
        <dbReference type="ChEBI" id="CHEBI:61977"/>
        <dbReference type="EC" id="3.1.3.16"/>
    </reaction>
</comment>
<dbReference type="SUPFAM" id="SSF48452">
    <property type="entry name" value="TPR-like"/>
    <property type="match status" value="1"/>
</dbReference>
<keyword evidence="9" id="KW-1185">Reference proteome</keyword>
<feature type="active site" description="Proton donor/acceptor" evidence="4">
    <location>
        <position position="278"/>
    </location>
</feature>
<evidence type="ECO:0000256" key="5">
    <source>
        <dbReference type="RuleBase" id="RU004273"/>
    </source>
</evidence>
<dbReference type="InterPro" id="IPR004843">
    <property type="entry name" value="Calcineurin-like_PHP"/>
</dbReference>
<keyword evidence="5" id="KW-0378">Hydrolase</keyword>
<dbReference type="PIRSF" id="PIRSF033096">
    <property type="entry name" value="PPPtase_5"/>
    <property type="match status" value="1"/>
</dbReference>
<organism evidence="8 9">
    <name type="scientific">Anncaliia algerae PRA339</name>
    <dbReference type="NCBI Taxonomy" id="1288291"/>
    <lineage>
        <taxon>Eukaryota</taxon>
        <taxon>Fungi</taxon>
        <taxon>Fungi incertae sedis</taxon>
        <taxon>Microsporidia</taxon>
        <taxon>Tubulinosematoidea</taxon>
        <taxon>Tubulinosematidae</taxon>
        <taxon>Anncaliia</taxon>
    </lineage>
</organism>
<dbReference type="InterPro" id="IPR029052">
    <property type="entry name" value="Metallo-depent_PP-like"/>
</dbReference>
<dbReference type="Gene3D" id="1.25.40.10">
    <property type="entry name" value="Tetratricopeptide repeat domain"/>
    <property type="match status" value="1"/>
</dbReference>
<dbReference type="STRING" id="1288291.A0A059F374"/>
<keyword evidence="6" id="KW-0175">Coiled coil</keyword>
<dbReference type="OrthoDB" id="445564at2759"/>
<dbReference type="PANTHER" id="PTHR45668:SF5">
    <property type="entry name" value="SERINE_THREONINE-PROTEIN PHOSPHATASE 5"/>
    <property type="match status" value="1"/>
</dbReference>
<dbReference type="GO" id="GO:0046872">
    <property type="term" value="F:metal ion binding"/>
    <property type="evidence" value="ECO:0007669"/>
    <property type="project" value="UniProtKB-KW"/>
</dbReference>
<dbReference type="SUPFAM" id="SSF56300">
    <property type="entry name" value="Metallo-dependent phosphatases"/>
    <property type="match status" value="1"/>
</dbReference>
<dbReference type="PROSITE" id="PS00125">
    <property type="entry name" value="SER_THR_PHOSPHATASE"/>
    <property type="match status" value="1"/>
</dbReference>
<sequence>MPQLNLKEERLKGNELFKKHNFILALEIYKKLVDEGEHQLNREENNEEKSELQRELSLLYFNMSVTFYRLNDLNKAVTFIDKAISLDLCERFKGKKAFYLLKTGNYKEALEIYNSLNNKSIIGELPSMIEGIKCEIIEKEFNILEFGEFINFEFEHENGNIKFDIDFIVKVTQEFKEQRLLPSKVVFAILRELYAIYSNQDNVIFIDSQEEIIVFGDTHGQYFDTLSIINQIQISSVDKIIFNGDFVDRGYNSFENFIFVALLKIVFPDKIFINRGNHEFYELNITMGFYMEVCYKYKENASKIFSAFTQLFSVLPIATIVNRNTFIVHGGLPEEEITISDIQRLNRKITNSTTDNVLNGLLWSDPTEVDLCAPSRRGVGVLFGETILNRFLEKNNLCLLIRSHEFIEKGYKINHNKKTITIFSSPNYCNAISRGAYVLLKKNFDGKFDNLEIIDFGPHSEEEIFKV</sequence>
<proteinExistence type="inferred from homology"/>
<gene>
    <name evidence="8" type="ORF">H312_01176</name>
</gene>
<evidence type="ECO:0000313" key="9">
    <source>
        <dbReference type="Proteomes" id="UP000030655"/>
    </source>
</evidence>
<evidence type="ECO:0000256" key="3">
    <source>
        <dbReference type="ARBA" id="ARBA00023211"/>
    </source>
</evidence>
<dbReference type="InterPro" id="IPR051134">
    <property type="entry name" value="PPP_phosphatase"/>
</dbReference>